<feature type="compositionally biased region" description="Low complexity" evidence="1">
    <location>
        <begin position="248"/>
        <end position="259"/>
    </location>
</feature>
<gene>
    <name evidence="2" type="ORF">CBR_g51529</name>
</gene>
<evidence type="ECO:0000313" key="2">
    <source>
        <dbReference type="EMBL" id="GBG90924.1"/>
    </source>
</evidence>
<accession>A0A388M8L4</accession>
<feature type="region of interest" description="Disordered" evidence="1">
    <location>
        <begin position="426"/>
        <end position="472"/>
    </location>
</feature>
<proteinExistence type="predicted"/>
<dbReference type="Gene3D" id="3.30.160.20">
    <property type="match status" value="1"/>
</dbReference>
<feature type="region of interest" description="Disordered" evidence="1">
    <location>
        <begin position="118"/>
        <end position="160"/>
    </location>
</feature>
<name>A0A388M8L4_CHABU</name>
<dbReference type="AlphaFoldDB" id="A0A388M8L4"/>
<feature type="compositionally biased region" description="Polar residues" evidence="1">
    <location>
        <begin position="440"/>
        <end position="450"/>
    </location>
</feature>
<dbReference type="EMBL" id="BFEA01000854">
    <property type="protein sequence ID" value="GBG90924.1"/>
    <property type="molecule type" value="Genomic_DNA"/>
</dbReference>
<dbReference type="Proteomes" id="UP000265515">
    <property type="component" value="Unassembled WGS sequence"/>
</dbReference>
<feature type="compositionally biased region" description="Basic and acidic residues" evidence="1">
    <location>
        <begin position="229"/>
        <end position="247"/>
    </location>
</feature>
<organism evidence="2 3">
    <name type="scientific">Chara braunii</name>
    <name type="common">Braun's stonewort</name>
    <dbReference type="NCBI Taxonomy" id="69332"/>
    <lineage>
        <taxon>Eukaryota</taxon>
        <taxon>Viridiplantae</taxon>
        <taxon>Streptophyta</taxon>
        <taxon>Charophyceae</taxon>
        <taxon>Charales</taxon>
        <taxon>Characeae</taxon>
        <taxon>Chara</taxon>
    </lineage>
</organism>
<feature type="compositionally biased region" description="Acidic residues" evidence="1">
    <location>
        <begin position="310"/>
        <end position="327"/>
    </location>
</feature>
<sequence length="541" mass="61776">MQLTEWCQAHPSPNGSVPAFVIEGNGQIPTLFTTILTMPDGRTYESGKFRKKKESVHDAARKALVDIKKGEGSGWLSLSNQEKSATPEERLKCIKDRLTEIFVEETSPEMAISYSQAAQRAMSEKEKRDFAKGQGGGTTSHSGRTPSYSGTSSKMEAAKPRTLGQRAMEFLMEKTQIKAEIKVLKEVIKGEGGKEEEVEVWEYPEEDIQSLNEFSGEEGTSMIGEGEEDLTKKDNPEGSSQHEEDKSGSQSDQGTQGQGPLEDEAKVRERARKRGMQNTENMTVDQILQAEEDQRESSEDSESEASSASSEDDEEEEEEDQEDSDVEDWTRERWIKEVEQLEWGRTIECEIRLAHHKHVRNLQQATQAGGDITSENRFELLRREGEINEFYASQYARKSCTVKNEIHIQQEEYERLFQWPKTYHNKERKREDKKRKAQTAEEQGSTTKWGNDSMEDATMEEVQEKGEREEEDVQDLRRQAAILVVQVNLLKDENRELEDDTETHLQDLEEHQKTKLKIEKKLQSASRIDYFLTSAGVIGML</sequence>
<reference evidence="2 3" key="1">
    <citation type="journal article" date="2018" name="Cell">
        <title>The Chara Genome: Secondary Complexity and Implications for Plant Terrestrialization.</title>
        <authorList>
            <person name="Nishiyama T."/>
            <person name="Sakayama H."/>
            <person name="Vries J.D."/>
            <person name="Buschmann H."/>
            <person name="Saint-Marcoux D."/>
            <person name="Ullrich K.K."/>
            <person name="Haas F.B."/>
            <person name="Vanderstraeten L."/>
            <person name="Becker D."/>
            <person name="Lang D."/>
            <person name="Vosolsobe S."/>
            <person name="Rombauts S."/>
            <person name="Wilhelmsson P.K.I."/>
            <person name="Janitza P."/>
            <person name="Kern R."/>
            <person name="Heyl A."/>
            <person name="Rumpler F."/>
            <person name="Villalobos L.I.A.C."/>
            <person name="Clay J.M."/>
            <person name="Skokan R."/>
            <person name="Toyoda A."/>
            <person name="Suzuki Y."/>
            <person name="Kagoshima H."/>
            <person name="Schijlen E."/>
            <person name="Tajeshwar N."/>
            <person name="Catarino B."/>
            <person name="Hetherington A.J."/>
            <person name="Saltykova A."/>
            <person name="Bonnot C."/>
            <person name="Breuninger H."/>
            <person name="Symeonidi A."/>
            <person name="Radhakrishnan G.V."/>
            <person name="Van Nieuwerburgh F."/>
            <person name="Deforce D."/>
            <person name="Chang C."/>
            <person name="Karol K.G."/>
            <person name="Hedrich R."/>
            <person name="Ulvskov P."/>
            <person name="Glockner G."/>
            <person name="Delwiche C.F."/>
            <person name="Petrasek J."/>
            <person name="Van de Peer Y."/>
            <person name="Friml J."/>
            <person name="Beilby M."/>
            <person name="Dolan L."/>
            <person name="Kohara Y."/>
            <person name="Sugano S."/>
            <person name="Fujiyama A."/>
            <person name="Delaux P.-M."/>
            <person name="Quint M."/>
            <person name="TheiBen G."/>
            <person name="Hagemann M."/>
            <person name="Harholt J."/>
            <person name="Dunand C."/>
            <person name="Zachgo S."/>
            <person name="Langdale J."/>
            <person name="Maumus F."/>
            <person name="Straeten D.V.D."/>
            <person name="Gould S.B."/>
            <person name="Rensing S.A."/>
        </authorList>
    </citation>
    <scope>NUCLEOTIDE SEQUENCE [LARGE SCALE GENOMIC DNA]</scope>
    <source>
        <strain evidence="2 3">S276</strain>
    </source>
</reference>
<feature type="compositionally biased region" description="Basic and acidic residues" evidence="1">
    <location>
        <begin position="462"/>
        <end position="472"/>
    </location>
</feature>
<comment type="caution">
    <text evidence="2">The sequence shown here is derived from an EMBL/GenBank/DDBJ whole genome shotgun (WGS) entry which is preliminary data.</text>
</comment>
<dbReference type="Gramene" id="GBG90924">
    <property type="protein sequence ID" value="GBG90924"/>
    <property type="gene ID" value="CBR_g51529"/>
</dbReference>
<keyword evidence="3" id="KW-1185">Reference proteome</keyword>
<feature type="compositionally biased region" description="Basic and acidic residues" evidence="1">
    <location>
        <begin position="122"/>
        <end position="131"/>
    </location>
</feature>
<protein>
    <submittedName>
        <fullName evidence="2">Uncharacterized protein</fullName>
    </submittedName>
</protein>
<feature type="compositionally biased region" description="Acidic residues" evidence="1">
    <location>
        <begin position="290"/>
        <end position="303"/>
    </location>
</feature>
<evidence type="ECO:0000256" key="1">
    <source>
        <dbReference type="SAM" id="MobiDB-lite"/>
    </source>
</evidence>
<feature type="compositionally biased region" description="Polar residues" evidence="1">
    <location>
        <begin position="276"/>
        <end position="286"/>
    </location>
</feature>
<feature type="compositionally biased region" description="Polar residues" evidence="1">
    <location>
        <begin position="139"/>
        <end position="154"/>
    </location>
</feature>
<dbReference type="SUPFAM" id="SSF54768">
    <property type="entry name" value="dsRNA-binding domain-like"/>
    <property type="match status" value="1"/>
</dbReference>
<evidence type="ECO:0000313" key="3">
    <source>
        <dbReference type="Proteomes" id="UP000265515"/>
    </source>
</evidence>
<feature type="region of interest" description="Disordered" evidence="1">
    <location>
        <begin position="215"/>
        <end position="331"/>
    </location>
</feature>